<dbReference type="InterPro" id="IPR036554">
    <property type="entry name" value="GHMP_kinase_C_sf"/>
</dbReference>
<keyword evidence="5 9" id="KW-0418">Kinase</keyword>
<evidence type="ECO:0000259" key="8">
    <source>
        <dbReference type="Pfam" id="PF08544"/>
    </source>
</evidence>
<dbReference type="Gene3D" id="3.30.70.890">
    <property type="entry name" value="GHMP kinase, C-terminal domain"/>
    <property type="match status" value="1"/>
</dbReference>
<evidence type="ECO:0000313" key="9">
    <source>
        <dbReference type="EMBL" id="PWD51765.1"/>
    </source>
</evidence>
<evidence type="ECO:0000313" key="10">
    <source>
        <dbReference type="Proteomes" id="UP000245166"/>
    </source>
</evidence>
<dbReference type="EMBL" id="PYHR01000002">
    <property type="protein sequence ID" value="PWD51765.1"/>
    <property type="molecule type" value="Genomic_DNA"/>
</dbReference>
<dbReference type="AlphaFoldDB" id="A0A2U1ZXP8"/>
<feature type="domain" description="GHMP kinase C-terminal" evidence="8">
    <location>
        <begin position="285"/>
        <end position="354"/>
    </location>
</feature>
<dbReference type="GO" id="GO:0005524">
    <property type="term" value="F:ATP binding"/>
    <property type="evidence" value="ECO:0007669"/>
    <property type="project" value="UniProtKB-KW"/>
</dbReference>
<evidence type="ECO:0000256" key="1">
    <source>
        <dbReference type="ARBA" id="ARBA00005017"/>
    </source>
</evidence>
<dbReference type="SUPFAM" id="SSF55060">
    <property type="entry name" value="GHMP Kinase, C-terminal domain"/>
    <property type="match status" value="1"/>
</dbReference>
<dbReference type="InterPro" id="IPR005917">
    <property type="entry name" value="Pmev_kinase_bact"/>
</dbReference>
<dbReference type="InterPro" id="IPR020568">
    <property type="entry name" value="Ribosomal_Su5_D2-typ_SF"/>
</dbReference>
<dbReference type="GO" id="GO:0019287">
    <property type="term" value="P:isopentenyl diphosphate biosynthetic process, mevalonate pathway"/>
    <property type="evidence" value="ECO:0007669"/>
    <property type="project" value="UniProtKB-UniPathway"/>
</dbReference>
<comment type="caution">
    <text evidence="9">The sequence shown here is derived from an EMBL/GenBank/DDBJ whole genome shotgun (WGS) entry which is preliminary data.</text>
</comment>
<dbReference type="PANTHER" id="PTHR31814">
    <property type="match status" value="1"/>
</dbReference>
<evidence type="ECO:0000256" key="6">
    <source>
        <dbReference type="ARBA" id="ARBA00022840"/>
    </source>
</evidence>
<dbReference type="InterPro" id="IPR013750">
    <property type="entry name" value="GHMP_kinase_C_dom"/>
</dbReference>
<dbReference type="Proteomes" id="UP000245166">
    <property type="component" value="Unassembled WGS sequence"/>
</dbReference>
<dbReference type="InterPro" id="IPR014721">
    <property type="entry name" value="Ribsml_uS5_D2-typ_fold_subgr"/>
</dbReference>
<comment type="pathway">
    <text evidence="1">Isoprenoid biosynthesis; isopentenyl diphosphate biosynthesis via mevalonate pathway; isopentenyl diphosphate from (R)-mevalonate: step 2/3.</text>
</comment>
<dbReference type="Pfam" id="PF08544">
    <property type="entry name" value="GHMP_kinases_C"/>
    <property type="match status" value="1"/>
</dbReference>
<reference evidence="9 10" key="1">
    <citation type="submission" date="2018-03" db="EMBL/GenBank/DDBJ databases">
        <title>Genome assembly of novel Miniimonas species PCH200.</title>
        <authorList>
            <person name="Thakur V."/>
            <person name="Kumar V."/>
            <person name="Singh D."/>
        </authorList>
    </citation>
    <scope>NUCLEOTIDE SEQUENCE [LARGE SCALE GENOMIC DNA]</scope>
    <source>
        <strain evidence="9 10">PCH200</strain>
    </source>
</reference>
<dbReference type="EC" id="2.7.4.2" evidence="2"/>
<dbReference type="Gene3D" id="3.30.230.10">
    <property type="match status" value="1"/>
</dbReference>
<protein>
    <recommendedName>
        <fullName evidence="2">phosphomevalonate kinase</fullName>
        <ecNumber evidence="2">2.7.4.2</ecNumber>
    </recommendedName>
</protein>
<gene>
    <name evidence="9" type="ORF">C8046_15030</name>
</gene>
<evidence type="ECO:0000256" key="5">
    <source>
        <dbReference type="ARBA" id="ARBA00022777"/>
    </source>
</evidence>
<organism evidence="9 10">
    <name type="scientific">Serinibacter arcticus</name>
    <dbReference type="NCBI Taxonomy" id="1655435"/>
    <lineage>
        <taxon>Bacteria</taxon>
        <taxon>Bacillati</taxon>
        <taxon>Actinomycetota</taxon>
        <taxon>Actinomycetes</taxon>
        <taxon>Micrococcales</taxon>
        <taxon>Beutenbergiaceae</taxon>
        <taxon>Serinibacter</taxon>
    </lineage>
</organism>
<dbReference type="PRINTS" id="PR00959">
    <property type="entry name" value="MEVGALKINASE"/>
</dbReference>
<sequence>MDPGWSSSGRLVREAAPVRPPPFAPNPAWDGVGTTALAPGKLFVAGEYGVVEAGQPAVLIAVDRRLSVTLRDADAPQELPGHGWSYLAATRDVLTELARERGLRERPFRVRTLSDLEDADLDGHGPRKYGLGSSAAVTAGAVVALESWYGLALTPDERLKAALLATWRVNARASGADVATALIGGWVDVGSPDRDAVGALLDGARGSVAAVLAQPWPGLHAAALPTPSFRVLVGWSGRPASTTSLVAAVRGQGGLPPWFVERSSACVAALRAAVVADDAAAASDAVAATRANLLELSAAVGVPLETPALATLVEVAREHGLVAKSSGAGGGDCGIALAPAGTDEAALHAAWERAGVQPLPVELGPGAAIAPR</sequence>
<dbReference type="NCBIfam" id="TIGR01220">
    <property type="entry name" value="Pmev_kin_Gr_pos"/>
    <property type="match status" value="1"/>
</dbReference>
<keyword evidence="10" id="KW-1185">Reference proteome</keyword>
<accession>A0A2U1ZXP8</accession>
<dbReference type="InterPro" id="IPR035102">
    <property type="entry name" value="Phosphomevalonate_kinase"/>
</dbReference>
<dbReference type="Pfam" id="PF00288">
    <property type="entry name" value="GHMP_kinases_N"/>
    <property type="match status" value="1"/>
</dbReference>
<dbReference type="PANTHER" id="PTHR31814:SF2">
    <property type="entry name" value="PHOSPHOMEVALONATE KINASE"/>
    <property type="match status" value="1"/>
</dbReference>
<keyword evidence="6" id="KW-0067">ATP-binding</keyword>
<dbReference type="UniPathway" id="UPA00057">
    <property type="reaction ID" value="UER00099"/>
</dbReference>
<name>A0A2U1ZXP8_9MICO</name>
<dbReference type="SUPFAM" id="SSF54211">
    <property type="entry name" value="Ribosomal protein S5 domain 2-like"/>
    <property type="match status" value="1"/>
</dbReference>
<proteinExistence type="predicted"/>
<dbReference type="InterPro" id="IPR006204">
    <property type="entry name" value="GHMP_kinase_N_dom"/>
</dbReference>
<evidence type="ECO:0000259" key="7">
    <source>
        <dbReference type="Pfam" id="PF00288"/>
    </source>
</evidence>
<evidence type="ECO:0000256" key="2">
    <source>
        <dbReference type="ARBA" id="ARBA00012958"/>
    </source>
</evidence>
<evidence type="ECO:0000256" key="4">
    <source>
        <dbReference type="ARBA" id="ARBA00022741"/>
    </source>
</evidence>
<feature type="domain" description="GHMP kinase N-terminal" evidence="7">
    <location>
        <begin position="97"/>
        <end position="185"/>
    </location>
</feature>
<dbReference type="GO" id="GO:0004631">
    <property type="term" value="F:phosphomevalonate kinase activity"/>
    <property type="evidence" value="ECO:0007669"/>
    <property type="project" value="UniProtKB-EC"/>
</dbReference>
<keyword evidence="4" id="KW-0547">Nucleotide-binding</keyword>
<evidence type="ECO:0000256" key="3">
    <source>
        <dbReference type="ARBA" id="ARBA00022679"/>
    </source>
</evidence>
<keyword evidence="3" id="KW-0808">Transferase</keyword>